<dbReference type="SUPFAM" id="SSF53244">
    <property type="entry name" value="MurD-like peptide ligases, peptide-binding domain"/>
    <property type="match status" value="1"/>
</dbReference>
<dbReference type="GO" id="GO:0005524">
    <property type="term" value="F:ATP binding"/>
    <property type="evidence" value="ECO:0007669"/>
    <property type="project" value="UniProtKB-KW"/>
</dbReference>
<keyword evidence="4" id="KW-1133">Transmembrane helix</keyword>
<feature type="transmembrane region" description="Helical" evidence="4">
    <location>
        <begin position="51"/>
        <end position="70"/>
    </location>
</feature>
<dbReference type="InterPro" id="IPR036615">
    <property type="entry name" value="Mur_ligase_C_dom_sf"/>
</dbReference>
<protein>
    <submittedName>
        <fullName evidence="6">UDP-N-acetylmuramoyl-tripeptide--D-alanyl-D-alanine ligase</fullName>
        <ecNumber evidence="6">6.3.2.10</ecNumber>
    </submittedName>
</protein>
<dbReference type="EC" id="6.3.2.10" evidence="6"/>
<keyword evidence="1 6" id="KW-0436">Ligase</keyword>
<dbReference type="InterPro" id="IPR036565">
    <property type="entry name" value="Mur-like_cat_sf"/>
</dbReference>
<reference evidence="7" key="1">
    <citation type="journal article" date="2020" name="Microorganisms">
        <title>Complete Genome of a Member of a New Bacterial Lineage in the Microgenomates Group Reveals an Unusual Nucleotide Composition Disparity Between Two Strands of DNA and Limited Metabolic Potential.</title>
        <authorList>
            <person name="Kadnikov V.V."/>
            <person name="Mardanov A.V."/>
            <person name="Beletsky A.V."/>
            <person name="Karnachuk O.V."/>
            <person name="Ravin N.V."/>
        </authorList>
    </citation>
    <scope>NUCLEOTIDE SEQUENCE [LARGE SCALE GENOMIC DNA]</scope>
</reference>
<dbReference type="GO" id="GO:0047480">
    <property type="term" value="F:UDP-N-acetylmuramoyl-tripeptide-D-alanyl-D-alanine ligase activity"/>
    <property type="evidence" value="ECO:0007669"/>
    <property type="project" value="UniProtKB-EC"/>
</dbReference>
<dbReference type="SUPFAM" id="SSF53623">
    <property type="entry name" value="MurD-like peptide ligases, catalytic domain"/>
    <property type="match status" value="1"/>
</dbReference>
<evidence type="ECO:0000313" key="6">
    <source>
        <dbReference type="EMBL" id="QHO63721.1"/>
    </source>
</evidence>
<evidence type="ECO:0000256" key="3">
    <source>
        <dbReference type="ARBA" id="ARBA00022840"/>
    </source>
</evidence>
<name>A0A857NEB5_9BACT</name>
<accession>A0A857NEB5</accession>
<feature type="transmembrane region" description="Helical" evidence="4">
    <location>
        <begin position="76"/>
        <end position="97"/>
    </location>
</feature>
<dbReference type="Pfam" id="PF08245">
    <property type="entry name" value="Mur_ligase_M"/>
    <property type="match status" value="1"/>
</dbReference>
<dbReference type="PANTHER" id="PTHR43024:SF1">
    <property type="entry name" value="UDP-N-ACETYLMURAMOYL-TRIPEPTIDE--D-ALANYL-D-ALANINE LIGASE"/>
    <property type="match status" value="1"/>
</dbReference>
<dbReference type="EMBL" id="CP047901">
    <property type="protein sequence ID" value="QHO63721.1"/>
    <property type="molecule type" value="Genomic_DNA"/>
</dbReference>
<dbReference type="Gene3D" id="3.90.190.20">
    <property type="entry name" value="Mur ligase, C-terminal domain"/>
    <property type="match status" value="1"/>
</dbReference>
<evidence type="ECO:0000259" key="5">
    <source>
        <dbReference type="Pfam" id="PF08245"/>
    </source>
</evidence>
<keyword evidence="7" id="KW-1185">Reference proteome</keyword>
<keyword evidence="2" id="KW-0547">Nucleotide-binding</keyword>
<dbReference type="InterPro" id="IPR013221">
    <property type="entry name" value="Mur_ligase_cen"/>
</dbReference>
<evidence type="ECO:0000256" key="4">
    <source>
        <dbReference type="SAM" id="Phobius"/>
    </source>
</evidence>
<dbReference type="Gene3D" id="3.40.1190.10">
    <property type="entry name" value="Mur-like, catalytic domain"/>
    <property type="match status" value="1"/>
</dbReference>
<dbReference type="AlphaFoldDB" id="A0A857NEB5"/>
<sequence length="466" mass="52612">MITLPLTHHLHILQLEGYSPLRFLRWWLTHPLDFQAPIKTTLKYTPKAKRLLVLSIFSASLLITLSYIYLSLPTTLLISFLLFFFPYPLLFFALLLIKPYEIINLHHTIINTSKILASQSNLTTIGITGSYGKTSTKNFLYHLLDHHHYSLKTPASYNTIFGIAKAISLELTSKVDSFICEYGAYVRGEIKQLTRMVPPDYAILTAIGPQHLERFKSLHNTTLAKFELIDSVIPQNALVNLDNEHIRHHLEKHSSYQGLNTYSFKYKKATFYVSQYQLTSTGSSFTIKYKGESYPYSTHLFGTSNLENLVAAISMCLLLKVPRATITKALTTLKPAPNRLEIKTINQATVIDNTYSSNVEGFTSIINDLKPLKGKKALITPGIVELGQQTTPIHHQVGKQAATVFDTIILVGQSPRTLALEKAIKSTHPSTTITYLTSPSDYWPTVRTLSQTHSWILLENDLPDNY</sequence>
<keyword evidence="3" id="KW-0067">ATP-binding</keyword>
<dbReference type="Proteomes" id="UP000463983">
    <property type="component" value="Chromosome"/>
</dbReference>
<dbReference type="PANTHER" id="PTHR43024">
    <property type="entry name" value="UDP-N-ACETYLMURAMOYL-TRIPEPTIDE--D-ALANYL-D-ALANINE LIGASE"/>
    <property type="match status" value="1"/>
</dbReference>
<proteinExistence type="predicted"/>
<evidence type="ECO:0000313" key="7">
    <source>
        <dbReference type="Proteomes" id="UP000463983"/>
    </source>
</evidence>
<keyword evidence="4" id="KW-0472">Membrane</keyword>
<dbReference type="KEGG" id="caqa:MICH65_0740"/>
<evidence type="ECO:0000256" key="2">
    <source>
        <dbReference type="ARBA" id="ARBA00022741"/>
    </source>
</evidence>
<organism evidence="6 7">
    <name type="scientific">Candidatus Chazhemtobacterium aquaticus</name>
    <dbReference type="NCBI Taxonomy" id="2715735"/>
    <lineage>
        <taxon>Bacteria</taxon>
        <taxon>Candidatus Chazhemtobacteraceae</taxon>
        <taxon>Candidatus Chazhemtobacterium</taxon>
    </lineage>
</organism>
<dbReference type="InterPro" id="IPR051046">
    <property type="entry name" value="MurCDEF_CellWall_CoF430Synth"/>
</dbReference>
<evidence type="ECO:0000256" key="1">
    <source>
        <dbReference type="ARBA" id="ARBA00022598"/>
    </source>
</evidence>
<feature type="domain" description="Mur ligase central" evidence="5">
    <location>
        <begin position="127"/>
        <end position="315"/>
    </location>
</feature>
<keyword evidence="4" id="KW-0812">Transmembrane</keyword>
<dbReference type="RefSeq" id="WP_161932088.1">
    <property type="nucleotide sequence ID" value="NZ_CP047901.1"/>
</dbReference>
<gene>
    <name evidence="6" type="ORF">MICH65_0740</name>
</gene>